<dbReference type="Pfam" id="PF19583">
    <property type="entry name" value="ODP"/>
    <property type="match status" value="1"/>
</dbReference>
<dbReference type="InterPro" id="IPR001279">
    <property type="entry name" value="Metallo-B-lactamas"/>
</dbReference>
<proteinExistence type="inferred from homology"/>
<evidence type="ECO:0000256" key="2">
    <source>
        <dbReference type="ARBA" id="ARBA00006098"/>
    </source>
</evidence>
<dbReference type="PROSITE" id="PS00201">
    <property type="entry name" value="FLAVODOXIN"/>
    <property type="match status" value="1"/>
</dbReference>
<dbReference type="InterPro" id="IPR045761">
    <property type="entry name" value="ODP_dom"/>
</dbReference>
<evidence type="ECO:0000313" key="9">
    <source>
        <dbReference type="EMBL" id="MCM1983923.1"/>
    </source>
</evidence>
<dbReference type="InterPro" id="IPR012349">
    <property type="entry name" value="Split_barrel_FMN-bd"/>
</dbReference>
<comment type="function">
    <text evidence="7">Mediates electron transfer from NADH to oxygen, reducing it to water. This modular protein has 3 redox cofactors, in other organisms the same activity requires 2 or 3 proteins.</text>
</comment>
<dbReference type="InterPro" id="IPR008254">
    <property type="entry name" value="Flavodoxin/NO_synth"/>
</dbReference>
<comment type="cofactor">
    <cofactor evidence="1">
        <name>Fe cation</name>
        <dbReference type="ChEBI" id="CHEBI:24875"/>
    </cofactor>
</comment>
<feature type="domain" description="Flavodoxin-like" evidence="8">
    <location>
        <begin position="276"/>
        <end position="414"/>
    </location>
</feature>
<dbReference type="RefSeq" id="WP_166275594.1">
    <property type="nucleotide sequence ID" value="NZ_JTHE03000079.1"/>
</dbReference>
<name>A0ABD4T656_9CYAN</name>
<comment type="similarity">
    <text evidence="3">In the N-terminal section; belongs to the zinc metallo-hydrolase group 3 family.</text>
</comment>
<keyword evidence="10" id="KW-1185">Reference proteome</keyword>
<dbReference type="Gene3D" id="3.40.50.360">
    <property type="match status" value="1"/>
</dbReference>
<dbReference type="AlphaFoldDB" id="A0ABD4T656"/>
<dbReference type="Pfam" id="PF00258">
    <property type="entry name" value="Flavodoxin_1"/>
    <property type="match status" value="1"/>
</dbReference>
<dbReference type="PANTHER" id="PTHR32145:SF32">
    <property type="entry name" value="DIFLAVIN FLAVOPROTEIN A 4-RELATED"/>
    <property type="match status" value="1"/>
</dbReference>
<comment type="caution">
    <text evidence="9">The sequence shown here is derived from an EMBL/GenBank/DDBJ whole genome shotgun (WGS) entry which is preliminary data.</text>
</comment>
<gene>
    <name evidence="9" type="ORF">QQ91_0013960</name>
</gene>
<dbReference type="InterPro" id="IPR001226">
    <property type="entry name" value="Flavodoxin_CS"/>
</dbReference>
<comment type="similarity">
    <text evidence="2">In the C-terminal section; belongs to the flavodoxin reductase family.</text>
</comment>
<evidence type="ECO:0000256" key="3">
    <source>
        <dbReference type="ARBA" id="ARBA00007121"/>
    </source>
</evidence>
<dbReference type="SUPFAM" id="SSF50475">
    <property type="entry name" value="FMN-binding split barrel"/>
    <property type="match status" value="1"/>
</dbReference>
<accession>A0ABD4T656</accession>
<dbReference type="CDD" id="cd07709">
    <property type="entry name" value="flavodiiron_proteins_MBL-fold"/>
    <property type="match status" value="1"/>
</dbReference>
<evidence type="ECO:0000256" key="6">
    <source>
        <dbReference type="ARBA" id="ARBA00023002"/>
    </source>
</evidence>
<dbReference type="Proteomes" id="UP000031561">
    <property type="component" value="Unassembled WGS sequence"/>
</dbReference>
<dbReference type="SMART" id="SM00849">
    <property type="entry name" value="Lactamase_B"/>
    <property type="match status" value="1"/>
</dbReference>
<dbReference type="Pfam" id="PF01613">
    <property type="entry name" value="Flavin_Reduct"/>
    <property type="match status" value="1"/>
</dbReference>
<protein>
    <submittedName>
        <fullName evidence="9">Diflavin flavoprotein</fullName>
    </submittedName>
</protein>
<keyword evidence="5" id="KW-0249">Electron transport</keyword>
<organism evidence="9 10">
    <name type="scientific">Lyngbya confervoides BDU141951</name>
    <dbReference type="NCBI Taxonomy" id="1574623"/>
    <lineage>
        <taxon>Bacteria</taxon>
        <taxon>Bacillati</taxon>
        <taxon>Cyanobacteriota</taxon>
        <taxon>Cyanophyceae</taxon>
        <taxon>Oscillatoriophycideae</taxon>
        <taxon>Oscillatoriales</taxon>
        <taxon>Microcoleaceae</taxon>
        <taxon>Lyngbya</taxon>
    </lineage>
</organism>
<dbReference type="SUPFAM" id="SSF56281">
    <property type="entry name" value="Metallo-hydrolase/oxidoreductase"/>
    <property type="match status" value="1"/>
</dbReference>
<dbReference type="GO" id="GO:0016646">
    <property type="term" value="F:oxidoreductase activity, acting on the CH-NH group of donors, NAD or NADP as acceptor"/>
    <property type="evidence" value="ECO:0007669"/>
    <property type="project" value="UniProtKB-ARBA"/>
</dbReference>
<evidence type="ECO:0000256" key="7">
    <source>
        <dbReference type="ARBA" id="ARBA00025633"/>
    </source>
</evidence>
<dbReference type="InterPro" id="IPR051285">
    <property type="entry name" value="NADH_oxidoreductase_modular"/>
</dbReference>
<evidence type="ECO:0000259" key="8">
    <source>
        <dbReference type="PROSITE" id="PS50902"/>
    </source>
</evidence>
<dbReference type="EMBL" id="JTHE03000079">
    <property type="protein sequence ID" value="MCM1983923.1"/>
    <property type="molecule type" value="Genomic_DNA"/>
</dbReference>
<keyword evidence="6" id="KW-0560">Oxidoreductase</keyword>
<dbReference type="Gene3D" id="3.60.15.10">
    <property type="entry name" value="Ribonuclease Z/Hydroxyacylglutathione hydrolase-like"/>
    <property type="match status" value="1"/>
</dbReference>
<dbReference type="InterPro" id="IPR029039">
    <property type="entry name" value="Flavoprotein-like_sf"/>
</dbReference>
<dbReference type="InterPro" id="IPR036866">
    <property type="entry name" value="RibonucZ/Hydroxyglut_hydro"/>
</dbReference>
<sequence>MQTNLVCSTLTTRPRDVQVEEIAPQTWVLRSRTWEPLKFEVEYARQQGTTANAYLIRSDKTVLIDPPGASFTDLFLEALRQTVAPHAIDAIIVQHVNPNRIATLHQLLPLTPKAQLICSKPAAIAIQQAMPEFGQQIQVVRGGDSLPLSHDGQGSGEGPRALQFSFVPTPRWADALCSFDTHTKVLFTDKLFGAHLCGDELWDTQWKRLQPDRQHYFDCLFAPQSKQTEAALARIADYPARIYAPGHGPLIRYSLSRLTPEYWQWCAQQQQKNLSVALLYASAYGNTATMAQAIAQGLVQSGVQVQLINCEAIDPLELPAILEEADGIIMGSPTLGGHAPVQIQTALGIILASSAKRKLVGVFGSYGWSGEAVDFLAAKLKDASFKFGFKPLRIRFSPTREDLDTCRQVGDTFAKALLKSKKPRSVVRPLVTAQVDRTAQAMGRVIGSLCVITYATPEGYRSLITSWVSQASFSPPGIMLAIAHQQGLEDVAQPGSAFVLNLLQEGKNVRRHFARARVSDPSQSEIATAYTAQEGLVLQEALAYLECRTEQRVQCGDRWLVYATVECGKVLDPLGQTAIHYRASGREE</sequence>
<evidence type="ECO:0000256" key="4">
    <source>
        <dbReference type="ARBA" id="ARBA00022448"/>
    </source>
</evidence>
<reference evidence="9 10" key="1">
    <citation type="journal article" date="2015" name="Genome Announc.">
        <title>Draft Genome Sequence of Filamentous Marine Cyanobacterium Lyngbya confervoides Strain BDU141951.</title>
        <authorList>
            <person name="Chandrababunaidu M.M."/>
            <person name="Sen D."/>
            <person name="Tripathy S."/>
        </authorList>
    </citation>
    <scope>NUCLEOTIDE SEQUENCE [LARGE SCALE GENOMIC DNA]</scope>
    <source>
        <strain evidence="9 10">BDU141951</strain>
    </source>
</reference>
<dbReference type="Gene3D" id="2.30.110.10">
    <property type="entry name" value="Electron Transport, Fmn-binding Protein, Chain A"/>
    <property type="match status" value="1"/>
</dbReference>
<evidence type="ECO:0000256" key="1">
    <source>
        <dbReference type="ARBA" id="ARBA00001962"/>
    </source>
</evidence>
<evidence type="ECO:0000256" key="5">
    <source>
        <dbReference type="ARBA" id="ARBA00022982"/>
    </source>
</evidence>
<dbReference type="SUPFAM" id="SSF52218">
    <property type="entry name" value="Flavoproteins"/>
    <property type="match status" value="1"/>
</dbReference>
<dbReference type="SMART" id="SM00903">
    <property type="entry name" value="Flavin_Reduct"/>
    <property type="match status" value="1"/>
</dbReference>
<keyword evidence="4" id="KW-0813">Transport</keyword>
<evidence type="ECO:0000313" key="10">
    <source>
        <dbReference type="Proteomes" id="UP000031561"/>
    </source>
</evidence>
<dbReference type="PROSITE" id="PS50902">
    <property type="entry name" value="FLAVODOXIN_LIKE"/>
    <property type="match status" value="1"/>
</dbReference>
<dbReference type="InterPro" id="IPR002563">
    <property type="entry name" value="Flavin_Rdtase-like_dom"/>
</dbReference>
<dbReference type="PANTHER" id="PTHR32145">
    <property type="entry name" value="DIFLAVIN FLAVOPROTEIN A 2-RELATED"/>
    <property type="match status" value="1"/>
</dbReference>